<organism evidence="1 2">
    <name type="scientific">Ichthyophthirius multifiliis</name>
    <name type="common">White spot disease agent</name>
    <name type="synonym">Ich</name>
    <dbReference type="NCBI Taxonomy" id="5932"/>
    <lineage>
        <taxon>Eukaryota</taxon>
        <taxon>Sar</taxon>
        <taxon>Alveolata</taxon>
        <taxon>Ciliophora</taxon>
        <taxon>Intramacronucleata</taxon>
        <taxon>Oligohymenophorea</taxon>
        <taxon>Hymenostomatida</taxon>
        <taxon>Ophryoglenina</taxon>
        <taxon>Ichthyophthirius</taxon>
    </lineage>
</organism>
<dbReference type="AlphaFoldDB" id="G0R376"/>
<dbReference type="PANTHER" id="PTHR28457:SF1">
    <property type="entry name" value="CILIA- AND FLAGELLA-ASSOCIATED PROTEIN 119"/>
    <property type="match status" value="1"/>
</dbReference>
<dbReference type="STRING" id="857967.G0R376"/>
<dbReference type="GeneID" id="14904161"/>
<evidence type="ECO:0000313" key="1">
    <source>
        <dbReference type="EMBL" id="EGR28099.1"/>
    </source>
</evidence>
<dbReference type="eggNOG" id="ENOG502R2AQ">
    <property type="taxonomic scope" value="Eukaryota"/>
</dbReference>
<dbReference type="Proteomes" id="UP000008983">
    <property type="component" value="Unassembled WGS sequence"/>
</dbReference>
<gene>
    <name evidence="1" type="ORF">IMG5_183560</name>
</gene>
<accession>G0R376</accession>
<dbReference type="InterPro" id="IPR032727">
    <property type="entry name" value="CLAMP"/>
</dbReference>
<sequence>MEQIYIFISSLQLNFQKTSCILEISNHLYCKSFQNFYNSDQSFNLLKELLVRHSLFKPPDSIQIFDLDDIKEISNFFLYTFYRHYDLYFFANTPSINFEVRTFDIFKSRFPYTDTLAEAQPVARTEIPLLQQYLVDKETGLTPEQLEEIMKGDSIHMVPAKKREEWMRLKKERERQARIDKVIKKEVERLNIIFEEKIKIQDEAFLEGVNAIKNPKKK</sequence>
<dbReference type="Pfam" id="PF14769">
    <property type="entry name" value="CLAMP"/>
    <property type="match status" value="1"/>
</dbReference>
<evidence type="ECO:0000313" key="2">
    <source>
        <dbReference type="Proteomes" id="UP000008983"/>
    </source>
</evidence>
<keyword evidence="2" id="KW-1185">Reference proteome</keyword>
<protein>
    <submittedName>
        <fullName evidence="1">Uncharacterized protein</fullName>
    </submittedName>
</protein>
<dbReference type="PANTHER" id="PTHR28457">
    <property type="entry name" value="COILED-COIL DOMAIN-CONTAINING PROTEIN 189"/>
    <property type="match status" value="1"/>
</dbReference>
<dbReference type="OrthoDB" id="302881at2759"/>
<reference evidence="1 2" key="1">
    <citation type="submission" date="2011-07" db="EMBL/GenBank/DDBJ databases">
        <authorList>
            <person name="Coyne R."/>
            <person name="Brami D."/>
            <person name="Johnson J."/>
            <person name="Hostetler J."/>
            <person name="Hannick L."/>
            <person name="Clark T."/>
            <person name="Cassidy-Hanley D."/>
            <person name="Inman J."/>
        </authorList>
    </citation>
    <scope>NUCLEOTIDE SEQUENCE [LARGE SCALE GENOMIC DNA]</scope>
    <source>
        <strain evidence="1 2">G5</strain>
    </source>
</reference>
<name>G0R376_ICHMU</name>
<dbReference type="InParanoid" id="G0R376"/>
<dbReference type="OMA" id="QYQNKER"/>
<proteinExistence type="predicted"/>
<dbReference type="RefSeq" id="XP_004027444.1">
    <property type="nucleotide sequence ID" value="XM_004027395.1"/>
</dbReference>
<dbReference type="EMBL" id="GL984293">
    <property type="protein sequence ID" value="EGR28099.1"/>
    <property type="molecule type" value="Genomic_DNA"/>
</dbReference>